<feature type="transmembrane region" description="Helical" evidence="9">
    <location>
        <begin position="246"/>
        <end position="265"/>
    </location>
</feature>
<dbReference type="GO" id="GO:0005774">
    <property type="term" value="C:vacuolar membrane"/>
    <property type="evidence" value="ECO:0007669"/>
    <property type="project" value="TreeGrafter"/>
</dbReference>
<comment type="similarity">
    <text evidence="3">Belongs to the SLC12A transporter family.</text>
</comment>
<keyword evidence="5 9" id="KW-0812">Transmembrane</keyword>
<dbReference type="OrthoDB" id="2020542at2759"/>
<feature type="compositionally biased region" description="Polar residues" evidence="8">
    <location>
        <begin position="1210"/>
        <end position="1253"/>
    </location>
</feature>
<feature type="transmembrane region" description="Helical" evidence="9">
    <location>
        <begin position="538"/>
        <end position="559"/>
    </location>
</feature>
<gene>
    <name evidence="11" type="ORF">BRETT_003707</name>
</gene>
<feature type="transmembrane region" description="Helical" evidence="9">
    <location>
        <begin position="596"/>
        <end position="614"/>
    </location>
</feature>
<evidence type="ECO:0000313" key="11">
    <source>
        <dbReference type="EMBL" id="QOU19558.1"/>
    </source>
</evidence>
<feature type="transmembrane region" description="Helical" evidence="9">
    <location>
        <begin position="385"/>
        <end position="406"/>
    </location>
</feature>
<accession>A0A871R736</accession>
<proteinExistence type="inferred from homology"/>
<feature type="transmembrane region" description="Helical" evidence="9">
    <location>
        <begin position="131"/>
        <end position="152"/>
    </location>
</feature>
<feature type="transmembrane region" description="Helical" evidence="9">
    <location>
        <begin position="218"/>
        <end position="239"/>
    </location>
</feature>
<evidence type="ECO:0000256" key="7">
    <source>
        <dbReference type="ARBA" id="ARBA00023136"/>
    </source>
</evidence>
<feature type="compositionally biased region" description="Basic and acidic residues" evidence="8">
    <location>
        <begin position="1195"/>
        <end position="1209"/>
    </location>
</feature>
<feature type="region of interest" description="Disordered" evidence="8">
    <location>
        <begin position="1097"/>
        <end position="1135"/>
    </location>
</feature>
<feature type="compositionally biased region" description="Polar residues" evidence="8">
    <location>
        <begin position="10"/>
        <end position="44"/>
    </location>
</feature>
<dbReference type="PANTHER" id="PTHR11827:SF72">
    <property type="entry name" value="GH08340P"/>
    <property type="match status" value="1"/>
</dbReference>
<evidence type="ECO:0000256" key="5">
    <source>
        <dbReference type="ARBA" id="ARBA00022692"/>
    </source>
</evidence>
<feature type="compositionally biased region" description="Polar residues" evidence="8">
    <location>
        <begin position="1103"/>
        <end position="1127"/>
    </location>
</feature>
<dbReference type="GO" id="GO:0055075">
    <property type="term" value="P:potassium ion homeostasis"/>
    <property type="evidence" value="ECO:0007669"/>
    <property type="project" value="TreeGrafter"/>
</dbReference>
<keyword evidence="4" id="KW-0813">Transport</keyword>
<dbReference type="GO" id="GO:0055064">
    <property type="term" value="P:chloride ion homeostasis"/>
    <property type="evidence" value="ECO:0007669"/>
    <property type="project" value="TreeGrafter"/>
</dbReference>
<dbReference type="Gene3D" id="1.20.1740.10">
    <property type="entry name" value="Amino acid/polyamine transporter I"/>
    <property type="match status" value="1"/>
</dbReference>
<evidence type="ECO:0000256" key="4">
    <source>
        <dbReference type="ARBA" id="ARBA00022448"/>
    </source>
</evidence>
<keyword evidence="6 9" id="KW-1133">Transmembrane helix</keyword>
<dbReference type="GO" id="GO:0015379">
    <property type="term" value="F:potassium:chloride symporter activity"/>
    <property type="evidence" value="ECO:0007669"/>
    <property type="project" value="TreeGrafter"/>
</dbReference>
<comment type="similarity">
    <text evidence="2">Belongs to the amino acid-polyamine-organocation (APC) superfamily. YAT (TC 2.A.3.10) family.</text>
</comment>
<feature type="domain" description="Amino acid permease/ SLC12A" evidence="10">
    <location>
        <begin position="511"/>
        <end position="650"/>
    </location>
</feature>
<dbReference type="RefSeq" id="XP_041136051.1">
    <property type="nucleotide sequence ID" value="XM_041282212.1"/>
</dbReference>
<name>A0A871R736_DEKBR</name>
<evidence type="ECO:0000256" key="2">
    <source>
        <dbReference type="ARBA" id="ARBA00006983"/>
    </source>
</evidence>
<evidence type="ECO:0000256" key="6">
    <source>
        <dbReference type="ARBA" id="ARBA00022989"/>
    </source>
</evidence>
<dbReference type="InterPro" id="IPR004841">
    <property type="entry name" value="AA-permease/SLC12A_dom"/>
</dbReference>
<feature type="region of interest" description="Disordered" evidence="8">
    <location>
        <begin position="1170"/>
        <end position="1300"/>
    </location>
</feature>
<feature type="domain" description="Amino acid permease/ SLC12A" evidence="10">
    <location>
        <begin position="95"/>
        <end position="426"/>
    </location>
</feature>
<evidence type="ECO:0000313" key="12">
    <source>
        <dbReference type="Proteomes" id="UP000663131"/>
    </source>
</evidence>
<keyword evidence="7 9" id="KW-0472">Membrane</keyword>
<dbReference type="GO" id="GO:0006884">
    <property type="term" value="P:cell volume homeostasis"/>
    <property type="evidence" value="ECO:0007669"/>
    <property type="project" value="TreeGrafter"/>
</dbReference>
<evidence type="ECO:0000256" key="9">
    <source>
        <dbReference type="SAM" id="Phobius"/>
    </source>
</evidence>
<comment type="subcellular location">
    <subcellularLocation>
        <location evidence="1">Membrane</location>
        <topology evidence="1">Multi-pass membrane protein</topology>
    </subcellularLocation>
</comment>
<evidence type="ECO:0000256" key="1">
    <source>
        <dbReference type="ARBA" id="ARBA00004141"/>
    </source>
</evidence>
<dbReference type="Proteomes" id="UP000663131">
    <property type="component" value="Chromosome 6"/>
</dbReference>
<reference evidence="11" key="2">
    <citation type="journal article" name="BMC Genomics">
        <title>New genome assemblies reveal patterns of domestication and adaptation across Brettanomyces (Dekkera) species.</title>
        <authorList>
            <person name="Roach M.J."/>
            <person name="Borneman A.R."/>
        </authorList>
    </citation>
    <scope>NUCLEOTIDE SEQUENCE</scope>
    <source>
        <strain evidence="11">UCD 2041</strain>
    </source>
</reference>
<dbReference type="FunFam" id="1.20.1740.10:FF:000013">
    <property type="entry name" value="Solute carrier family 12 member"/>
    <property type="match status" value="1"/>
</dbReference>
<dbReference type="KEGG" id="bbrx:BRETT_003707"/>
<dbReference type="GO" id="GO:0034486">
    <property type="term" value="P:vacuolar transmembrane transport"/>
    <property type="evidence" value="ECO:0007669"/>
    <property type="project" value="TreeGrafter"/>
</dbReference>
<feature type="transmembrane region" description="Helical" evidence="9">
    <location>
        <begin position="344"/>
        <end position="365"/>
    </location>
</feature>
<evidence type="ECO:0000256" key="8">
    <source>
        <dbReference type="SAM" id="MobiDB-lite"/>
    </source>
</evidence>
<feature type="transmembrane region" description="Helical" evidence="9">
    <location>
        <begin position="173"/>
        <end position="198"/>
    </location>
</feature>
<protein>
    <recommendedName>
        <fullName evidence="10">Amino acid permease/ SLC12A domain-containing protein</fullName>
    </recommendedName>
</protein>
<dbReference type="EMBL" id="CP063134">
    <property type="protein sequence ID" value="QOU19558.1"/>
    <property type="molecule type" value="Genomic_DNA"/>
</dbReference>
<dbReference type="PANTHER" id="PTHR11827">
    <property type="entry name" value="SOLUTE CARRIER FAMILY 12, CATION COTRANSPORTERS"/>
    <property type="match status" value="1"/>
</dbReference>
<evidence type="ECO:0000259" key="10">
    <source>
        <dbReference type="Pfam" id="PF00324"/>
    </source>
</evidence>
<dbReference type="Pfam" id="PF00324">
    <property type="entry name" value="AA_permease"/>
    <property type="match status" value="2"/>
</dbReference>
<evidence type="ECO:0000256" key="3">
    <source>
        <dbReference type="ARBA" id="ARBA00010593"/>
    </source>
</evidence>
<reference evidence="11" key="1">
    <citation type="submission" date="2020-10" db="EMBL/GenBank/DDBJ databases">
        <authorList>
            <person name="Palmer J.M."/>
        </authorList>
    </citation>
    <scope>NUCLEOTIDE SEQUENCE</scope>
    <source>
        <strain evidence="11">UCD 2041</strain>
    </source>
</reference>
<feature type="transmembrane region" description="Helical" evidence="9">
    <location>
        <begin position="90"/>
        <end position="111"/>
    </location>
</feature>
<dbReference type="GeneID" id="64575630"/>
<sequence>MRRRYVGSSRFPSSDNPRLSGVPSSGNTKYNGARKQNTGSSTGKCYNVPYSAADSDGPQKEYSHIIENDEARGNGESSDGLKQKVKSNKLGTMAGVTMPTILNVLSILMFVRFGFVLGQMGFMGTLLLLGMSYGIDLLTTMSVSAIATNGIVKGGGAYYMISRSLGVEFGGAIGIILYIGQILNAALNVAGLIEPLLYNFGFYGGVMAEWLPTSSNWQLLYATIVLGICTFISLIGAGAMSRCGGLFCLVLLIATISVPISSLIVKPFGIPNLGTEYTGLSWSTFKENMWPHYTIGAAGSQISTIESFNDVFGVFFPATAGILAGSAMSEDLKNPSKSIPKGTLQGIVVTVICYFLVICSMSASIPRKLLYRDSQVIQTVGVSSTLIIMGETATALFSVIVGIVGASQLLQAVAKDDIFPGLYRVFALEDDDKNDGKCGSSASAAFATGNASNRYQQLSAEESDGKARFLSNNAAKDNNKLTPGFAYRSSRHNNQYHHHHHEIHPVKRSCGKPWHAIAVSWLLCQLCLFADVNQLATMITMTFLMTFISINVACGLLRIGSAPNFRPSFRFFNTYTAIAGTIASAAAMFIVDGVSACLIITFLAFLIVVIHYISPPKQWGDVSQSLIYHQVRKYLLKLRQDNVKYWRPQILLLVDNPRTTWRLISFCNHLKKGGLYVLGHVMVARRFQHRVGELNKERAAWEKVRDLSHIKAFVQVSIAPTFSWGVRNVFLGCGLGGMKPNITILAFYDLSHYNREQLHLPTGLKFENGTYQYSSQVSLDMAKIPTDNCPLEPKIRLTEWVQTLEDLSLLNSNLAVAKGFPRLRIPTDQSPPLSDGSKELIDLYPIQMASKVTDNSGDRNILTTNFDTYTLILQLGAILRTVPAWHKTHKLRVVAFVEYEEDILEEKRRIKSLLEILRIEADVVVKCLDSGELLTYRYIAKGEPIDDSSIAKMVDEALIGDVWWKTVKQFRKEERNMKKENGTQGGSENTASNIKTSLTLSADSGVSINPRAVRKIEKSNKGRYTFSKMNNLGVSLSMVANKLPVADIHRMTEEVTEDDWSYSHSMSDVDSMMSYASSVSAFPSPFMLPKSANVPSSEHIPQLSISSQKSTNSVTGTTSAKSNTNPSRKYINSRHLRKPIFDTLKSAHTLRKERSSMMFTADTMPSSQILENAQGNEPSIIFVKEKKDRKKHEKKEKEPQKPLEYKDSESLSSINEVDSKSDQNNITSDANRTITDGDAMNSTLSVTENNSEDTSIKYSDKNMNIQNQPKTDESSIRDLDTTTQSDETVIGPLSRGDNGAVNISVTEKQDEPSLPSGVMSPESLDANAVLSSASVRSSISSSSSSSSSASSSMTSLSFNELPNRCQFLILNELMSRISQDSSLIFSTLPVPDIGLHESEEDCLDYACNLELWLNGLPPVLLINAQTMTVTTNL</sequence>
<feature type="region of interest" description="Disordered" evidence="8">
    <location>
        <begin position="1"/>
        <end position="59"/>
    </location>
</feature>
<organism evidence="11 12">
    <name type="scientific">Dekkera bruxellensis</name>
    <name type="common">Brettanomyces custersii</name>
    <dbReference type="NCBI Taxonomy" id="5007"/>
    <lineage>
        <taxon>Eukaryota</taxon>
        <taxon>Fungi</taxon>
        <taxon>Dikarya</taxon>
        <taxon>Ascomycota</taxon>
        <taxon>Saccharomycotina</taxon>
        <taxon>Pichiomycetes</taxon>
        <taxon>Pichiales</taxon>
        <taxon>Pichiaceae</taxon>
        <taxon>Brettanomyces</taxon>
    </lineage>
</organism>
<dbReference type="InterPro" id="IPR004842">
    <property type="entry name" value="SLC12A_fam"/>
</dbReference>
<feature type="compositionally biased region" description="Basic and acidic residues" evidence="8">
    <location>
        <begin position="1270"/>
        <end position="1280"/>
    </location>
</feature>